<feature type="domain" description="Cell envelope-related transcriptional attenuator" evidence="4">
    <location>
        <begin position="129"/>
        <end position="289"/>
    </location>
</feature>
<feature type="domain" description="LytR/CpsA/Psr regulator C-terminal" evidence="5">
    <location>
        <begin position="400"/>
        <end position="487"/>
    </location>
</feature>
<feature type="region of interest" description="Disordered" evidence="2">
    <location>
        <begin position="497"/>
        <end position="518"/>
    </location>
</feature>
<feature type="transmembrane region" description="Helical" evidence="3">
    <location>
        <begin position="44"/>
        <end position="67"/>
    </location>
</feature>
<dbReference type="InterPro" id="IPR050922">
    <property type="entry name" value="LytR/CpsA/Psr_CW_biosynth"/>
</dbReference>
<evidence type="ECO:0000259" key="4">
    <source>
        <dbReference type="Pfam" id="PF03816"/>
    </source>
</evidence>
<reference evidence="6" key="1">
    <citation type="journal article" date="2014" name="Int. J. Syst. Evol. Microbiol.">
        <title>Complete genome sequence of Corynebacterium casei LMG S-19264T (=DSM 44701T), isolated from a smear-ripened cheese.</title>
        <authorList>
            <consortium name="US DOE Joint Genome Institute (JGI-PGF)"/>
            <person name="Walter F."/>
            <person name="Albersmeier A."/>
            <person name="Kalinowski J."/>
            <person name="Ruckert C."/>
        </authorList>
    </citation>
    <scope>NUCLEOTIDE SEQUENCE</scope>
    <source>
        <strain evidence="6">CGMCC 4.7201</strain>
    </source>
</reference>
<feature type="region of interest" description="Disordered" evidence="2">
    <location>
        <begin position="373"/>
        <end position="395"/>
    </location>
</feature>
<evidence type="ECO:0000256" key="2">
    <source>
        <dbReference type="SAM" id="MobiDB-lite"/>
    </source>
</evidence>
<feature type="region of interest" description="Disordered" evidence="2">
    <location>
        <begin position="1"/>
        <end position="39"/>
    </location>
</feature>
<reference evidence="6" key="2">
    <citation type="submission" date="2020-09" db="EMBL/GenBank/DDBJ databases">
        <authorList>
            <person name="Sun Q."/>
            <person name="Zhou Y."/>
        </authorList>
    </citation>
    <scope>NUCLEOTIDE SEQUENCE</scope>
    <source>
        <strain evidence="6">CGMCC 4.7201</strain>
    </source>
</reference>
<feature type="compositionally biased region" description="Basic residues" evidence="2">
    <location>
        <begin position="30"/>
        <end position="39"/>
    </location>
</feature>
<proteinExistence type="inferred from homology"/>
<dbReference type="InterPro" id="IPR004474">
    <property type="entry name" value="LytR_CpsA_psr"/>
</dbReference>
<dbReference type="NCBIfam" id="TIGR00350">
    <property type="entry name" value="lytR_cpsA_psr"/>
    <property type="match status" value="1"/>
</dbReference>
<dbReference type="Pfam" id="PF03816">
    <property type="entry name" value="LytR_cpsA_psr"/>
    <property type="match status" value="1"/>
</dbReference>
<keyword evidence="3" id="KW-0812">Transmembrane</keyword>
<evidence type="ECO:0000256" key="3">
    <source>
        <dbReference type="SAM" id="Phobius"/>
    </source>
</evidence>
<dbReference type="PANTHER" id="PTHR33392:SF6">
    <property type="entry name" value="POLYISOPRENYL-TEICHOIC ACID--PEPTIDOGLYCAN TEICHOIC ACID TRANSFERASE TAGU"/>
    <property type="match status" value="1"/>
</dbReference>
<dbReference type="PANTHER" id="PTHR33392">
    <property type="entry name" value="POLYISOPRENYL-TEICHOIC ACID--PEPTIDOGLYCAN TEICHOIC ACID TRANSFERASE TAGU"/>
    <property type="match status" value="1"/>
</dbReference>
<dbReference type="Gene3D" id="3.30.70.2390">
    <property type="match status" value="1"/>
</dbReference>
<dbReference type="AlphaFoldDB" id="A0A917ZQZ1"/>
<keyword evidence="3" id="KW-0472">Membrane</keyword>
<comment type="caution">
    <text evidence="6">The sequence shown here is derived from an EMBL/GenBank/DDBJ whole genome shotgun (WGS) entry which is preliminary data.</text>
</comment>
<dbReference type="InterPro" id="IPR027381">
    <property type="entry name" value="LytR/CpsA/Psr_C"/>
</dbReference>
<dbReference type="EMBL" id="BMMS01000011">
    <property type="protein sequence ID" value="GGO88116.1"/>
    <property type="molecule type" value="Genomic_DNA"/>
</dbReference>
<protein>
    <submittedName>
        <fullName evidence="6">Transcriptional regulator</fullName>
    </submittedName>
</protein>
<keyword evidence="3" id="KW-1133">Transmembrane helix</keyword>
<evidence type="ECO:0000313" key="6">
    <source>
        <dbReference type="EMBL" id="GGO88116.1"/>
    </source>
</evidence>
<dbReference type="Pfam" id="PF13399">
    <property type="entry name" value="LytR_C"/>
    <property type="match status" value="1"/>
</dbReference>
<evidence type="ECO:0000256" key="1">
    <source>
        <dbReference type="ARBA" id="ARBA00006068"/>
    </source>
</evidence>
<gene>
    <name evidence="6" type="ORF">GCM10012280_28130</name>
</gene>
<organism evidence="6 7">
    <name type="scientific">Wenjunlia tyrosinilytica</name>
    <dbReference type="NCBI Taxonomy" id="1544741"/>
    <lineage>
        <taxon>Bacteria</taxon>
        <taxon>Bacillati</taxon>
        <taxon>Actinomycetota</taxon>
        <taxon>Actinomycetes</taxon>
        <taxon>Kitasatosporales</taxon>
        <taxon>Streptomycetaceae</taxon>
        <taxon>Wenjunlia</taxon>
    </lineage>
</organism>
<name>A0A917ZQZ1_9ACTN</name>
<evidence type="ECO:0000313" key="7">
    <source>
        <dbReference type="Proteomes" id="UP000641932"/>
    </source>
</evidence>
<dbReference type="Proteomes" id="UP000641932">
    <property type="component" value="Unassembled WGS sequence"/>
</dbReference>
<dbReference type="Gene3D" id="3.40.630.190">
    <property type="entry name" value="LCP protein"/>
    <property type="match status" value="1"/>
</dbReference>
<sequence length="530" mass="56896">MQNAARTKVPSPRTAPQGGSGGSGGERRRGGGNRRRRQSGRIRILKWTAGCVSLLVLGTAGAGWLYIEHLNGNLRKDDLNLGDKNMQHTPNAAGQTPLNILILGSDSRKSKENQKLGGARQDADRPPLADVQMLVHLSADRSNASVISLPRDTRLRIPACHDKEDGKTYQPMENTANESLGRGGPGCTVAMWYELTRIPIDHFMMLDFGGVVRMADAVGGVPVCVDANVHSKDSSGHGSGLRLEKGTTKVKGVQALQWLRTRYGFEDNTDIGRTHAQHMYMNSMVRQLKAGTKLTDPGKLTSLAEASTKALTVDRGLDTVKKLYDLGTQLKSIPAKRITMTTMPWVLDPRNNAHVIPKPGDAEKLFSLVRNDVPLDGKGKKKPEKAPKSKTPKDQVDALVVNSSGTQTLPPATHRAADVTAHLVSQGFTKVVSGGSGQARSESTVTYAAPGQKADAQVIAKSLGLPSSAVERSTTSTAITVIVGADWREGTTYPEAARKKREKDGAPDSAAALRGDDSKACMHVNPSYTW</sequence>
<comment type="similarity">
    <text evidence="1">Belongs to the LytR/CpsA/Psr (LCP) family.</text>
</comment>
<evidence type="ECO:0000259" key="5">
    <source>
        <dbReference type="Pfam" id="PF13399"/>
    </source>
</evidence>
<accession>A0A917ZQZ1</accession>
<keyword evidence="7" id="KW-1185">Reference proteome</keyword>